<evidence type="ECO:0000313" key="5">
    <source>
        <dbReference type="EMBL" id="ALB30099.1"/>
    </source>
</evidence>
<dbReference type="InterPro" id="IPR036390">
    <property type="entry name" value="WH_DNA-bd_sf"/>
</dbReference>
<dbReference type="Proteomes" id="UP000061546">
    <property type="component" value="Chromosome"/>
</dbReference>
<dbReference type="PRINTS" id="PR00598">
    <property type="entry name" value="HTHMARR"/>
</dbReference>
<organism evidence="5 6">
    <name type="scientific">Companilactobacillus heilongjiangensis</name>
    <dbReference type="NCBI Taxonomy" id="1074467"/>
    <lineage>
        <taxon>Bacteria</taxon>
        <taxon>Bacillati</taxon>
        <taxon>Bacillota</taxon>
        <taxon>Bacilli</taxon>
        <taxon>Lactobacillales</taxon>
        <taxon>Lactobacillaceae</taxon>
        <taxon>Companilactobacillus</taxon>
    </lineage>
</organism>
<dbReference type="PANTHER" id="PTHR42756:SF1">
    <property type="entry name" value="TRANSCRIPTIONAL REPRESSOR OF EMRAB OPERON"/>
    <property type="match status" value="1"/>
</dbReference>
<dbReference type="KEGG" id="lhi:JP39_00435"/>
<reference evidence="5 6" key="1">
    <citation type="submission" date="2015-08" db="EMBL/GenBank/DDBJ databases">
        <title>Genomic sequence of Lactobacillus heilongjiangensis DSM 28069, isolated from Chinese traditional pickle.</title>
        <authorList>
            <person name="Jiang X."/>
            <person name="Zheng B."/>
            <person name="Cheng H."/>
        </authorList>
    </citation>
    <scope>NUCLEOTIDE SEQUENCE [LARGE SCALE GENOMIC DNA]</scope>
    <source>
        <strain evidence="5 6">DSM 28069</strain>
    </source>
</reference>
<gene>
    <name evidence="5" type="ORF">JP39_00435</name>
</gene>
<dbReference type="InterPro" id="IPR000835">
    <property type="entry name" value="HTH_MarR-typ"/>
</dbReference>
<proteinExistence type="predicted"/>
<dbReference type="STRING" id="1074467.JP39_00435"/>
<dbReference type="Pfam" id="PF01047">
    <property type="entry name" value="MarR"/>
    <property type="match status" value="1"/>
</dbReference>
<evidence type="ECO:0000256" key="1">
    <source>
        <dbReference type="ARBA" id="ARBA00023015"/>
    </source>
</evidence>
<dbReference type="InterPro" id="IPR036388">
    <property type="entry name" value="WH-like_DNA-bd_sf"/>
</dbReference>
<name>A0A0K2LFM4_9LACO</name>
<dbReference type="SMART" id="SM00347">
    <property type="entry name" value="HTH_MARR"/>
    <property type="match status" value="1"/>
</dbReference>
<dbReference type="CDD" id="cd00090">
    <property type="entry name" value="HTH_ARSR"/>
    <property type="match status" value="1"/>
</dbReference>
<sequence>MMENELIKALITIVSFFNRTDRDKAFIKDAGVDLETTSFQLFATIGREQPTNVSELANMLGKSHSSVSRQIDKLEKKGLVKTKDGSKDARVRSIELSADGKKLKEVLDKTRMNNISKALDDWSDSEKDDLLKNLQHLATTLNGFEDTDSSK</sequence>
<dbReference type="AlphaFoldDB" id="A0A0K2LFM4"/>
<keyword evidence="1" id="KW-0805">Transcription regulation</keyword>
<dbReference type="Gene3D" id="1.10.10.10">
    <property type="entry name" value="Winged helix-like DNA-binding domain superfamily/Winged helix DNA-binding domain"/>
    <property type="match status" value="1"/>
</dbReference>
<evidence type="ECO:0000313" key="6">
    <source>
        <dbReference type="Proteomes" id="UP000061546"/>
    </source>
</evidence>
<dbReference type="GO" id="GO:0003700">
    <property type="term" value="F:DNA-binding transcription factor activity"/>
    <property type="evidence" value="ECO:0007669"/>
    <property type="project" value="InterPro"/>
</dbReference>
<keyword evidence="2" id="KW-0238">DNA-binding</keyword>
<protein>
    <recommendedName>
        <fullName evidence="4">HTH marR-type domain-containing protein</fullName>
    </recommendedName>
</protein>
<dbReference type="GO" id="GO:0003677">
    <property type="term" value="F:DNA binding"/>
    <property type="evidence" value="ECO:0007669"/>
    <property type="project" value="UniProtKB-KW"/>
</dbReference>
<accession>A0A0K2LFM4</accession>
<dbReference type="EMBL" id="CP012559">
    <property type="protein sequence ID" value="ALB30099.1"/>
    <property type="molecule type" value="Genomic_DNA"/>
</dbReference>
<feature type="domain" description="HTH marR-type" evidence="4">
    <location>
        <begin position="3"/>
        <end position="139"/>
    </location>
</feature>
<keyword evidence="3" id="KW-0804">Transcription</keyword>
<keyword evidence="6" id="KW-1185">Reference proteome</keyword>
<dbReference type="InterPro" id="IPR011991">
    <property type="entry name" value="ArsR-like_HTH"/>
</dbReference>
<dbReference type="PROSITE" id="PS50995">
    <property type="entry name" value="HTH_MARR_2"/>
    <property type="match status" value="1"/>
</dbReference>
<dbReference type="PANTHER" id="PTHR42756">
    <property type="entry name" value="TRANSCRIPTIONAL REGULATOR, MARR"/>
    <property type="match status" value="1"/>
</dbReference>
<evidence type="ECO:0000256" key="3">
    <source>
        <dbReference type="ARBA" id="ARBA00023163"/>
    </source>
</evidence>
<dbReference type="SUPFAM" id="SSF46785">
    <property type="entry name" value="Winged helix' DNA-binding domain"/>
    <property type="match status" value="1"/>
</dbReference>
<evidence type="ECO:0000259" key="4">
    <source>
        <dbReference type="PROSITE" id="PS50995"/>
    </source>
</evidence>
<evidence type="ECO:0000256" key="2">
    <source>
        <dbReference type="ARBA" id="ARBA00023125"/>
    </source>
</evidence>